<dbReference type="RefSeq" id="WP_310122739.1">
    <property type="nucleotide sequence ID" value="NZ_JAVDRP010000007.1"/>
</dbReference>
<proteinExistence type="predicted"/>
<accession>A0ABU1LUK9</accession>
<evidence type="ECO:0000313" key="2">
    <source>
        <dbReference type="Proteomes" id="UP001264340"/>
    </source>
</evidence>
<organism evidence="1 2">
    <name type="scientific">Paraburkholderia terricola</name>
    <dbReference type="NCBI Taxonomy" id="169427"/>
    <lineage>
        <taxon>Bacteria</taxon>
        <taxon>Pseudomonadati</taxon>
        <taxon>Pseudomonadota</taxon>
        <taxon>Betaproteobacteria</taxon>
        <taxon>Burkholderiales</taxon>
        <taxon>Burkholderiaceae</taxon>
        <taxon>Paraburkholderia</taxon>
    </lineage>
</organism>
<protein>
    <submittedName>
        <fullName evidence="1">Uncharacterized protein</fullName>
    </submittedName>
</protein>
<dbReference type="Proteomes" id="UP001264340">
    <property type="component" value="Unassembled WGS sequence"/>
</dbReference>
<comment type="caution">
    <text evidence="1">The sequence shown here is derived from an EMBL/GenBank/DDBJ whole genome shotgun (WGS) entry which is preliminary data.</text>
</comment>
<sequence>MLVVSTWLGGRVDTFALQNTGLWFGHGNDGRTAPRTEEDVDAAMLTPRASASHLQVI</sequence>
<dbReference type="EMBL" id="JAVDRP010000007">
    <property type="protein sequence ID" value="MDR6410418.1"/>
    <property type="molecule type" value="Genomic_DNA"/>
</dbReference>
<gene>
    <name evidence="1" type="ORF">J2804_003840</name>
</gene>
<evidence type="ECO:0000313" key="1">
    <source>
        <dbReference type="EMBL" id="MDR6410418.1"/>
    </source>
</evidence>
<reference evidence="1 2" key="1">
    <citation type="submission" date="2023-07" db="EMBL/GenBank/DDBJ databases">
        <title>Sorghum-associated microbial communities from plants grown in Nebraska, USA.</title>
        <authorList>
            <person name="Schachtman D."/>
        </authorList>
    </citation>
    <scope>NUCLEOTIDE SEQUENCE [LARGE SCALE GENOMIC DNA]</scope>
    <source>
        <strain evidence="1 2">DS1316</strain>
    </source>
</reference>
<keyword evidence="2" id="KW-1185">Reference proteome</keyword>
<name>A0ABU1LUK9_9BURK</name>